<evidence type="ECO:0000313" key="4">
    <source>
        <dbReference type="Proteomes" id="UP000019024"/>
    </source>
</evidence>
<evidence type="ECO:0000259" key="2">
    <source>
        <dbReference type="Pfam" id="PF20938"/>
    </source>
</evidence>
<proteinExistence type="predicted"/>
<reference evidence="3 4" key="1">
    <citation type="submission" date="2014-01" db="EMBL/GenBank/DDBJ databases">
        <authorList>
            <consortium name="DOE Joint Genome Institute"/>
            <person name="Anderson I."/>
            <person name="Huntemann M."/>
            <person name="Han J."/>
            <person name="Chen A."/>
            <person name="Kyrpides N."/>
            <person name="Mavromatis K."/>
            <person name="Markowitz V."/>
            <person name="Palaniappan K."/>
            <person name="Ivanova N."/>
            <person name="Schaumberg A."/>
            <person name="Pati A."/>
            <person name="Liolios K."/>
            <person name="Nordberg H.P."/>
            <person name="Cantor M.N."/>
            <person name="Hua S.X."/>
            <person name="Woyke T."/>
        </authorList>
    </citation>
    <scope>NUCLEOTIDE SEQUENCE [LARGE SCALE GENOMIC DNA]</scope>
    <source>
        <strain evidence="3 4">XH-48</strain>
        <plasmid evidence="4">1</plasmid>
    </source>
</reference>
<geneLocation type="plasmid" evidence="3">
    <name>unnamed</name>
</geneLocation>
<feature type="domain" description="DUF2264" evidence="2">
    <location>
        <begin position="358"/>
        <end position="572"/>
    </location>
</feature>
<name>W0JWC9_9EURY</name>
<dbReference type="KEGG" id="hlr:HALLA_02950"/>
<dbReference type="HOGENOM" id="CLU_028269_1_1_2"/>
<accession>W0JWC9</accession>
<dbReference type="Pfam" id="PF10022">
    <property type="entry name" value="DUF2264"/>
    <property type="match status" value="1"/>
</dbReference>
<gene>
    <name evidence="3" type="ORF">HALLA_02950</name>
</gene>
<dbReference type="eggNOG" id="arCOG10672">
    <property type="taxonomic scope" value="Archaea"/>
</dbReference>
<dbReference type="PIRSF" id="PIRSF014753">
    <property type="entry name" value="UCP014753"/>
    <property type="match status" value="1"/>
</dbReference>
<evidence type="ECO:0000259" key="1">
    <source>
        <dbReference type="Pfam" id="PF10022"/>
    </source>
</evidence>
<evidence type="ECO:0000313" key="3">
    <source>
        <dbReference type="EMBL" id="AHG01358.1"/>
    </source>
</evidence>
<dbReference type="PATRIC" id="fig|797299.3.peg.3103"/>
<sequence>MNPVAENPLRTRTDFQRAVERLVDPLYDHASSGGARVRPTATGARFPAVDAELEGFSRPLWGVVPLSVHSTYDRWDLVRRGLVNGTDPNHEEYWGEAGNGSQKHVEMAAIGLGLALVPEQLWEPLSDSERERLVRWLNQINEAELHDCNWLFFRVMVNVGLRSVGATHDWEQTQASLDRLESFCQGDGWYTDGPEGSSIDYYLPWAMHYYGLVYATVCGDEDPDRARRFRERAAEFATNYVEWFDEDGRALPFGRSLTYRFAQAAFWGALAFADRNPLPWGVIRGLWARNVRWWLDQPIFTDGGLLSVGYRYPTLKTAETYNSPNSPYWAMKSFLPLALESTHPFWAADEEPLPDRPETVAQPEAGKILCRDDSHLFSLSLGQESLYGPEKYGKFAYSTTFGFSVAGRGSGLKAAGHDGALALSLDGERYALPSSPAATAVDGSTLESLWTPWEGVRVETWLTPALPWHVRVHRLETSRPIHSAEGGFPLDRSGDDDETQFVHETREETAHATYPNGSSVVTDLRADREPTIIPAEPNTNLMHPRTVVPTLRKRYDPGEHWLAVAVRATPDGTIDPATAPKLVETGDRNSVAIETAAGDRVLECRAGAIAEMDESGTE</sequence>
<dbReference type="PANTHER" id="PTHR35339:SF4">
    <property type="entry name" value="LINALOOL DEHYDRATASE_ISOMERASE DOMAIN-CONTAINING PROTEIN"/>
    <property type="match status" value="1"/>
</dbReference>
<dbReference type="RefSeq" id="WP_049954277.1">
    <property type="nucleotide sequence ID" value="NZ_CP007056.1"/>
</dbReference>
<dbReference type="InterPro" id="IPR049237">
    <property type="entry name" value="DUF2264_C"/>
</dbReference>
<dbReference type="PANTHER" id="PTHR35339">
    <property type="entry name" value="LINALOOL DEHYDRATASE_ISOMERASE DOMAIN-CONTAINING PROTEIN"/>
    <property type="match status" value="1"/>
</dbReference>
<feature type="domain" description="DUF2264" evidence="1">
    <location>
        <begin position="11"/>
        <end position="353"/>
    </location>
</feature>
<dbReference type="InterPro" id="IPR049349">
    <property type="entry name" value="DUF2264_N"/>
</dbReference>
<protein>
    <recommendedName>
        <fullName evidence="5">DUF2264 domain-containing protein</fullName>
    </recommendedName>
</protein>
<dbReference type="AlphaFoldDB" id="W0JWC9"/>
<keyword evidence="3" id="KW-0614">Plasmid</keyword>
<dbReference type="EMBL" id="CP007056">
    <property type="protein sequence ID" value="AHG01358.1"/>
    <property type="molecule type" value="Genomic_DNA"/>
</dbReference>
<organism evidence="3 4">
    <name type="scientific">Halostagnicola larsenii XH-48</name>
    <dbReference type="NCBI Taxonomy" id="797299"/>
    <lineage>
        <taxon>Archaea</taxon>
        <taxon>Methanobacteriati</taxon>
        <taxon>Methanobacteriota</taxon>
        <taxon>Stenosarchaea group</taxon>
        <taxon>Halobacteria</taxon>
        <taxon>Halobacteriales</taxon>
        <taxon>Natrialbaceae</taxon>
        <taxon>Halostagnicola</taxon>
    </lineage>
</organism>
<dbReference type="Proteomes" id="UP000019024">
    <property type="component" value="Plasmid unnamed"/>
</dbReference>
<dbReference type="Pfam" id="PF20938">
    <property type="entry name" value="DUF2264_C"/>
    <property type="match status" value="1"/>
</dbReference>
<dbReference type="InterPro" id="IPR016624">
    <property type="entry name" value="UCP014753"/>
</dbReference>
<keyword evidence="4" id="KW-1185">Reference proteome</keyword>
<evidence type="ECO:0008006" key="5">
    <source>
        <dbReference type="Google" id="ProtNLM"/>
    </source>
</evidence>
<dbReference type="OrthoDB" id="295012at2157"/>
<dbReference type="GeneID" id="25146771"/>